<dbReference type="GO" id="GO:0016787">
    <property type="term" value="F:hydrolase activity"/>
    <property type="evidence" value="ECO:0007669"/>
    <property type="project" value="UniProtKB-KW"/>
</dbReference>
<evidence type="ECO:0000259" key="4">
    <source>
        <dbReference type="PROSITE" id="PS50893"/>
    </source>
</evidence>
<gene>
    <name evidence="5" type="primary">lolD_2</name>
    <name evidence="5" type="ORF">LMG8286_01719</name>
</gene>
<dbReference type="InterPro" id="IPR015854">
    <property type="entry name" value="ABC_transpr_LolD-like"/>
</dbReference>
<accession>A0ABN7KA22</accession>
<keyword evidence="5" id="KW-0449">Lipoprotein</keyword>
<dbReference type="EC" id="3.6.3.-" evidence="5"/>
<dbReference type="Pfam" id="PF00005">
    <property type="entry name" value="ABC_tran"/>
    <property type="match status" value="1"/>
</dbReference>
<dbReference type="InterPro" id="IPR027417">
    <property type="entry name" value="P-loop_NTPase"/>
</dbReference>
<dbReference type="Proteomes" id="UP000789359">
    <property type="component" value="Unassembled WGS sequence"/>
</dbReference>
<evidence type="ECO:0000313" key="5">
    <source>
        <dbReference type="EMBL" id="CAD7289242.1"/>
    </source>
</evidence>
<dbReference type="GO" id="GO:0005524">
    <property type="term" value="F:ATP binding"/>
    <property type="evidence" value="ECO:0007669"/>
    <property type="project" value="UniProtKB-KW"/>
</dbReference>
<reference evidence="5 6" key="1">
    <citation type="submission" date="2020-11" db="EMBL/GenBank/DDBJ databases">
        <authorList>
            <person name="Peeters C."/>
        </authorList>
    </citation>
    <scope>NUCLEOTIDE SEQUENCE [LARGE SCALE GENOMIC DNA]</scope>
    <source>
        <strain evidence="5 6">LMG 8286</strain>
    </source>
</reference>
<organism evidence="5 6">
    <name type="scientific">Campylobacter suis</name>
    <dbReference type="NCBI Taxonomy" id="2790657"/>
    <lineage>
        <taxon>Bacteria</taxon>
        <taxon>Pseudomonadati</taxon>
        <taxon>Campylobacterota</taxon>
        <taxon>Epsilonproteobacteria</taxon>
        <taxon>Campylobacterales</taxon>
        <taxon>Campylobacteraceae</taxon>
        <taxon>Campylobacter</taxon>
    </lineage>
</organism>
<proteinExistence type="predicted"/>
<keyword evidence="5" id="KW-0378">Hydrolase</keyword>
<keyword evidence="2" id="KW-0547">Nucleotide-binding</keyword>
<dbReference type="RefSeq" id="WP_230057455.1">
    <property type="nucleotide sequence ID" value="NZ_CAJHOE010000007.1"/>
</dbReference>
<evidence type="ECO:0000256" key="3">
    <source>
        <dbReference type="ARBA" id="ARBA00022840"/>
    </source>
</evidence>
<dbReference type="Gene3D" id="3.40.50.300">
    <property type="entry name" value="P-loop containing nucleotide triphosphate hydrolases"/>
    <property type="match status" value="1"/>
</dbReference>
<keyword evidence="6" id="KW-1185">Reference proteome</keyword>
<evidence type="ECO:0000313" key="6">
    <source>
        <dbReference type="Proteomes" id="UP000789359"/>
    </source>
</evidence>
<feature type="domain" description="ABC transporter" evidence="4">
    <location>
        <begin position="2"/>
        <end position="222"/>
    </location>
</feature>
<dbReference type="SMART" id="SM00382">
    <property type="entry name" value="AAA"/>
    <property type="match status" value="1"/>
</dbReference>
<sequence>MIQINNLFKIYNQGKVNEFCALKDINLSINDGEIVILKGVSGSGKSTLLSLMGGLSKPSSGEILINGQNISKLPDFMSSSIRHKELGFIFQSFNLIDGLSVEQNVMAPLSLLGLKKAEILTKIDNALNLANIAHKKEQLVSSLSGGEKQRCAVARALVMDPDIILADEPTANLDKENSLMFIQMMQKFKSLNKTLIVATHDLLFDELEFVDKRINMRDGEIL</sequence>
<evidence type="ECO:0000256" key="1">
    <source>
        <dbReference type="ARBA" id="ARBA00022448"/>
    </source>
</evidence>
<evidence type="ECO:0000256" key="2">
    <source>
        <dbReference type="ARBA" id="ARBA00022741"/>
    </source>
</evidence>
<dbReference type="InterPro" id="IPR017911">
    <property type="entry name" value="MacB-like_ATP-bd"/>
</dbReference>
<name>A0ABN7KA22_9BACT</name>
<dbReference type="CDD" id="cd03255">
    <property type="entry name" value="ABC_MJ0796_LolCDE_FtsE"/>
    <property type="match status" value="1"/>
</dbReference>
<dbReference type="EMBL" id="CAJHOE010000007">
    <property type="protein sequence ID" value="CAD7289242.1"/>
    <property type="molecule type" value="Genomic_DNA"/>
</dbReference>
<keyword evidence="1" id="KW-0813">Transport</keyword>
<dbReference type="SUPFAM" id="SSF52540">
    <property type="entry name" value="P-loop containing nucleoside triphosphate hydrolases"/>
    <property type="match status" value="1"/>
</dbReference>
<protein>
    <submittedName>
        <fullName evidence="5">Lipoprotein-releasing system ATP-binding protein LolD</fullName>
        <ecNumber evidence="5">3.6.3.-</ecNumber>
    </submittedName>
</protein>
<dbReference type="PANTHER" id="PTHR24220">
    <property type="entry name" value="IMPORT ATP-BINDING PROTEIN"/>
    <property type="match status" value="1"/>
</dbReference>
<dbReference type="PROSITE" id="PS50893">
    <property type="entry name" value="ABC_TRANSPORTER_2"/>
    <property type="match status" value="1"/>
</dbReference>
<dbReference type="PANTHER" id="PTHR24220:SF86">
    <property type="entry name" value="ABC TRANSPORTER ABCH.1"/>
    <property type="match status" value="1"/>
</dbReference>
<dbReference type="InterPro" id="IPR003439">
    <property type="entry name" value="ABC_transporter-like_ATP-bd"/>
</dbReference>
<comment type="caution">
    <text evidence="5">The sequence shown here is derived from an EMBL/GenBank/DDBJ whole genome shotgun (WGS) entry which is preliminary data.</text>
</comment>
<dbReference type="InterPro" id="IPR003593">
    <property type="entry name" value="AAA+_ATPase"/>
</dbReference>
<keyword evidence="3 5" id="KW-0067">ATP-binding</keyword>